<organism evidence="1 2">
    <name type="scientific">Opisthorchis viverrini</name>
    <name type="common">Southeast Asian liver fluke</name>
    <dbReference type="NCBI Taxonomy" id="6198"/>
    <lineage>
        <taxon>Eukaryota</taxon>
        <taxon>Metazoa</taxon>
        <taxon>Spiralia</taxon>
        <taxon>Lophotrochozoa</taxon>
        <taxon>Platyhelminthes</taxon>
        <taxon>Trematoda</taxon>
        <taxon>Digenea</taxon>
        <taxon>Opisthorchiida</taxon>
        <taxon>Opisthorchiata</taxon>
        <taxon>Opisthorchiidae</taxon>
        <taxon>Opisthorchis</taxon>
    </lineage>
</organism>
<gene>
    <name evidence="1" type="ORF">X801_02759</name>
</gene>
<feature type="non-terminal residue" evidence="1">
    <location>
        <position position="76"/>
    </location>
</feature>
<evidence type="ECO:0000313" key="2">
    <source>
        <dbReference type="Proteomes" id="UP000243686"/>
    </source>
</evidence>
<accession>A0A1S8X3U2</accession>
<dbReference type="AlphaFoldDB" id="A0A1S8X3U2"/>
<name>A0A1S8X3U2_OPIVI</name>
<dbReference type="EMBL" id="KV892170">
    <property type="protein sequence ID" value="OON21346.1"/>
    <property type="molecule type" value="Genomic_DNA"/>
</dbReference>
<dbReference type="Proteomes" id="UP000243686">
    <property type="component" value="Unassembled WGS sequence"/>
</dbReference>
<proteinExistence type="predicted"/>
<protein>
    <submittedName>
        <fullName evidence="1">Uncharacterized protein</fullName>
    </submittedName>
</protein>
<reference evidence="1 2" key="1">
    <citation type="submission" date="2015-03" db="EMBL/GenBank/DDBJ databases">
        <title>Draft genome of the nematode, Opisthorchis viverrini.</title>
        <authorList>
            <person name="Mitreva M."/>
        </authorList>
    </citation>
    <scope>NUCLEOTIDE SEQUENCE [LARGE SCALE GENOMIC DNA]</scope>
    <source>
        <strain evidence="1">Khon Kaen</strain>
    </source>
</reference>
<keyword evidence="2" id="KW-1185">Reference proteome</keyword>
<sequence>MMGIHTRHAWIAAGLAALFTLLTILPTSVPVARSFARDRLITVNKYCVQLRKKMKLATGKEVNTLDGKSKEEKSMD</sequence>
<evidence type="ECO:0000313" key="1">
    <source>
        <dbReference type="EMBL" id="OON21346.1"/>
    </source>
</evidence>